<reference evidence="16 17" key="1">
    <citation type="journal article" date="2015" name="Nature">
        <title>rRNA introns, odd ribosomes, and small enigmatic genomes across a large radiation of phyla.</title>
        <authorList>
            <person name="Brown C.T."/>
            <person name="Hug L.A."/>
            <person name="Thomas B.C."/>
            <person name="Sharon I."/>
            <person name="Castelle C.J."/>
            <person name="Singh A."/>
            <person name="Wilkins M.J."/>
            <person name="Williams K.H."/>
            <person name="Banfield J.F."/>
        </authorList>
    </citation>
    <scope>NUCLEOTIDE SEQUENCE [LARGE SCALE GENOMIC DNA]</scope>
</reference>
<keyword evidence="7 13" id="KW-0456">Lyase</keyword>
<evidence type="ECO:0000256" key="7">
    <source>
        <dbReference type="ARBA" id="ARBA00023239"/>
    </source>
</evidence>
<dbReference type="PRINTS" id="PR00149">
    <property type="entry name" value="FUMRATELYASE"/>
</dbReference>
<keyword evidence="6 13" id="KW-0658">Purine biosynthesis</keyword>
<accession>A0A837HRM8</accession>
<proteinExistence type="inferred from homology"/>
<feature type="domain" description="Fumarate lyase N-terminal" evidence="14">
    <location>
        <begin position="11"/>
        <end position="312"/>
    </location>
</feature>
<evidence type="ECO:0000256" key="12">
    <source>
        <dbReference type="NCBIfam" id="TIGR00928"/>
    </source>
</evidence>
<evidence type="ECO:0000256" key="10">
    <source>
        <dbReference type="ARBA" id="ARBA00030717"/>
    </source>
</evidence>
<evidence type="ECO:0000259" key="15">
    <source>
        <dbReference type="Pfam" id="PF08328"/>
    </source>
</evidence>
<dbReference type="Pfam" id="PF08328">
    <property type="entry name" value="ASL_C"/>
    <property type="match status" value="1"/>
</dbReference>
<dbReference type="SUPFAM" id="SSF48557">
    <property type="entry name" value="L-aspartase-like"/>
    <property type="match status" value="1"/>
</dbReference>
<evidence type="ECO:0000256" key="11">
    <source>
        <dbReference type="ARBA" id="ARBA00049115"/>
    </source>
</evidence>
<feature type="domain" description="Adenylosuccinate lyase PurB C-terminal" evidence="15">
    <location>
        <begin position="331"/>
        <end position="445"/>
    </location>
</feature>
<dbReference type="UniPathway" id="UPA00075">
    <property type="reaction ID" value="UER00336"/>
</dbReference>
<evidence type="ECO:0000256" key="9">
    <source>
        <dbReference type="ARBA" id="ARBA00025012"/>
    </source>
</evidence>
<comment type="function">
    <text evidence="9">Catalyzes two reactions in de novo purine nucleotide biosynthesis. Catalyzes the breakdown of 5-aminoimidazole- (N-succinylocarboxamide) ribotide (SAICAR or 2-[5-amino-1-(5-phospho-beta-D-ribosyl)imidazole-4-carboxamido]succinate) to 5-aminoimidazole-4-carboxamide ribotide (AICAR or 5-amino-1-(5-phospho-beta-D-ribosyl)imidazole-4-carboxamide) and fumarate, and of adenylosuccinate (ADS or N(6)-(1,2-dicarboxyethyl)-AMP) to adenosine monophosphate (AMP) and fumarate.</text>
</comment>
<dbReference type="GO" id="GO:0006189">
    <property type="term" value="P:'de novo' IMP biosynthetic process"/>
    <property type="evidence" value="ECO:0007669"/>
    <property type="project" value="UniProtKB-UniPathway"/>
</dbReference>
<evidence type="ECO:0000256" key="2">
    <source>
        <dbReference type="ARBA" id="ARBA00004734"/>
    </source>
</evidence>
<evidence type="ECO:0000256" key="3">
    <source>
        <dbReference type="ARBA" id="ARBA00008273"/>
    </source>
</evidence>
<dbReference type="Gene3D" id="1.20.200.10">
    <property type="entry name" value="Fumarase/aspartase (Central domain)"/>
    <property type="match status" value="1"/>
</dbReference>
<name>A0A837HRM8_9BACT</name>
<sequence>MSLNSISPIDGRYEKQTSILSPFFSEKALMQYRVIVEGEYFIALSLLRKTSLRKFSNTEIKKVRSLYRLSSKDFEHIKNIEQKTNHDVKAVEYFLKEKLAKTSLKKSVEWIHFGLTSYDINTVARGMMLGDALEKVIIPKIILLTKNINTISKKYKALPMLSRTHGQSASPTTFGKEMKVFEQRLKKQTDILEFVRISVKFSGATGNFNAHHVAYPKVDWIKFAKSFINSLNKNRKIKLELNLPTTQIDPHDREIEIFDCLRRINTILIDFNQDIWHYISDEWLVQKVIKGEVGSSAMPHKVNPINFENSEGNLGLANALLNFFSNKLPISRLQRDLSDSTVERNFGSALAYSLIAYENLLKGLSKIDVNKHKMAKDLDNHPEVITEAMQTILRREGVAMPYEKLKELTRGKNITMGDIHKFIDTLKVSIEVKKELKKITPANYIGLASKLV</sequence>
<dbReference type="InterPro" id="IPR024083">
    <property type="entry name" value="Fumarase/histidase_N"/>
</dbReference>
<gene>
    <name evidence="16" type="ORF">UT27_C0002G0048</name>
</gene>
<dbReference type="Gene3D" id="1.10.40.30">
    <property type="entry name" value="Fumarase/aspartase (C-terminal domain)"/>
    <property type="match status" value="1"/>
</dbReference>
<dbReference type="GO" id="GO:0004018">
    <property type="term" value="F:N6-(1,2-dicarboxyethyl)AMP AMP-lyase (fumarate-forming) activity"/>
    <property type="evidence" value="ECO:0007669"/>
    <property type="project" value="UniProtKB-UniRule"/>
</dbReference>
<protein>
    <recommendedName>
        <fullName evidence="5 12">Adenylosuccinate lyase</fullName>
        <shortName evidence="13">ASL</shortName>
        <ecNumber evidence="4 12">4.3.2.2</ecNumber>
    </recommendedName>
    <alternativeName>
        <fullName evidence="10 13">Adenylosuccinase</fullName>
    </alternativeName>
</protein>
<dbReference type="InterPro" id="IPR020557">
    <property type="entry name" value="Fumarate_lyase_CS"/>
</dbReference>
<organism evidence="16 17">
    <name type="scientific">Candidatus Nomurabacteria bacterium GW2011_GWD2_39_12</name>
    <dbReference type="NCBI Taxonomy" id="1618759"/>
    <lineage>
        <taxon>Bacteria</taxon>
        <taxon>Candidatus Nomuraibacteriota</taxon>
    </lineage>
</organism>
<dbReference type="PANTHER" id="PTHR43411:SF1">
    <property type="entry name" value="ADENYLOSUCCINATE LYASE"/>
    <property type="match status" value="1"/>
</dbReference>
<evidence type="ECO:0000256" key="5">
    <source>
        <dbReference type="ARBA" id="ARBA00017058"/>
    </source>
</evidence>
<dbReference type="InterPro" id="IPR008948">
    <property type="entry name" value="L-Aspartase-like"/>
</dbReference>
<evidence type="ECO:0000256" key="13">
    <source>
        <dbReference type="RuleBase" id="RU361172"/>
    </source>
</evidence>
<dbReference type="InterPro" id="IPR000362">
    <property type="entry name" value="Fumarate_lyase_fam"/>
</dbReference>
<evidence type="ECO:0000259" key="14">
    <source>
        <dbReference type="Pfam" id="PF00206"/>
    </source>
</evidence>
<comment type="pathway">
    <text evidence="2 13">Purine metabolism; AMP biosynthesis via de novo pathway; AMP from IMP: step 2/2.</text>
</comment>
<evidence type="ECO:0000313" key="16">
    <source>
        <dbReference type="EMBL" id="KKR02189.1"/>
    </source>
</evidence>
<dbReference type="Gene3D" id="1.10.275.10">
    <property type="entry name" value="Fumarase/aspartase (N-terminal domain)"/>
    <property type="match status" value="1"/>
</dbReference>
<comment type="catalytic activity">
    <reaction evidence="8">
        <text>(2S)-2-[5-amino-1-(5-phospho-beta-D-ribosyl)imidazole-4-carboxamido]succinate = 5-amino-1-(5-phospho-beta-D-ribosyl)imidazole-4-carboxamide + fumarate</text>
        <dbReference type="Rhea" id="RHEA:23920"/>
        <dbReference type="ChEBI" id="CHEBI:29806"/>
        <dbReference type="ChEBI" id="CHEBI:58443"/>
        <dbReference type="ChEBI" id="CHEBI:58475"/>
        <dbReference type="EC" id="4.3.2.2"/>
    </reaction>
    <physiologicalReaction direction="left-to-right" evidence="8">
        <dbReference type="Rhea" id="RHEA:23921"/>
    </physiologicalReaction>
</comment>
<dbReference type="Proteomes" id="UP000033998">
    <property type="component" value="Unassembled WGS sequence"/>
</dbReference>
<dbReference type="InterPro" id="IPR004769">
    <property type="entry name" value="Pur_lyase"/>
</dbReference>
<dbReference type="UniPathway" id="UPA00074">
    <property type="reaction ID" value="UER00132"/>
</dbReference>
<dbReference type="AlphaFoldDB" id="A0A837HRM8"/>
<dbReference type="Pfam" id="PF00206">
    <property type="entry name" value="Lyase_1"/>
    <property type="match status" value="1"/>
</dbReference>
<dbReference type="NCBIfam" id="TIGR00928">
    <property type="entry name" value="purB"/>
    <property type="match status" value="1"/>
</dbReference>
<dbReference type="InterPro" id="IPR013539">
    <property type="entry name" value="PurB_C"/>
</dbReference>
<dbReference type="InterPro" id="IPR022761">
    <property type="entry name" value="Fumarate_lyase_N"/>
</dbReference>
<comment type="caution">
    <text evidence="16">The sequence shown here is derived from an EMBL/GenBank/DDBJ whole genome shotgun (WGS) entry which is preliminary data.</text>
</comment>
<evidence type="ECO:0000313" key="17">
    <source>
        <dbReference type="Proteomes" id="UP000033998"/>
    </source>
</evidence>
<dbReference type="EC" id="4.3.2.2" evidence="4 12"/>
<dbReference type="GO" id="GO:0044208">
    <property type="term" value="P:'de novo' AMP biosynthetic process"/>
    <property type="evidence" value="ECO:0007669"/>
    <property type="project" value="UniProtKB-UniPathway"/>
</dbReference>
<evidence type="ECO:0000256" key="8">
    <source>
        <dbReference type="ARBA" id="ARBA00024477"/>
    </source>
</evidence>
<dbReference type="NCBIfam" id="NF006764">
    <property type="entry name" value="PRK09285.1"/>
    <property type="match status" value="1"/>
</dbReference>
<evidence type="ECO:0000256" key="6">
    <source>
        <dbReference type="ARBA" id="ARBA00022755"/>
    </source>
</evidence>
<dbReference type="EMBL" id="LBWE01000002">
    <property type="protein sequence ID" value="KKR02189.1"/>
    <property type="molecule type" value="Genomic_DNA"/>
</dbReference>
<evidence type="ECO:0000256" key="1">
    <source>
        <dbReference type="ARBA" id="ARBA00004706"/>
    </source>
</evidence>
<comment type="similarity">
    <text evidence="3 13">Belongs to the lyase 1 family. Adenylosuccinate lyase subfamily.</text>
</comment>
<dbReference type="PROSITE" id="PS00163">
    <property type="entry name" value="FUMARATE_LYASES"/>
    <property type="match status" value="1"/>
</dbReference>
<comment type="pathway">
    <text evidence="1 13">Purine metabolism; IMP biosynthesis via de novo pathway; 5-amino-1-(5-phospho-D-ribosyl)imidazole-4-carboxamide from 5-amino-1-(5-phospho-D-ribosyl)imidazole-4-carboxylate: step 2/2.</text>
</comment>
<dbReference type="InterPro" id="IPR047136">
    <property type="entry name" value="PurB_bact"/>
</dbReference>
<evidence type="ECO:0000256" key="4">
    <source>
        <dbReference type="ARBA" id="ARBA00012339"/>
    </source>
</evidence>
<comment type="catalytic activity">
    <reaction evidence="11">
        <text>N(6)-(1,2-dicarboxyethyl)-AMP = fumarate + AMP</text>
        <dbReference type="Rhea" id="RHEA:16853"/>
        <dbReference type="ChEBI" id="CHEBI:29806"/>
        <dbReference type="ChEBI" id="CHEBI:57567"/>
        <dbReference type="ChEBI" id="CHEBI:456215"/>
        <dbReference type="EC" id="4.3.2.2"/>
    </reaction>
    <physiologicalReaction direction="left-to-right" evidence="11">
        <dbReference type="Rhea" id="RHEA:16854"/>
    </physiologicalReaction>
</comment>
<dbReference type="PANTHER" id="PTHR43411">
    <property type="entry name" value="ADENYLOSUCCINATE LYASE"/>
    <property type="match status" value="1"/>
</dbReference>